<protein>
    <recommendedName>
        <fullName evidence="6 8">Small ribosomal subunit protein uS5</fullName>
    </recommendedName>
</protein>
<dbReference type="GO" id="GO:0042254">
    <property type="term" value="P:ribosome biogenesis"/>
    <property type="evidence" value="ECO:0007669"/>
    <property type="project" value="UniProtKB-ARBA"/>
</dbReference>
<evidence type="ECO:0000256" key="4">
    <source>
        <dbReference type="ARBA" id="ARBA00022980"/>
    </source>
</evidence>
<evidence type="ECO:0000313" key="11">
    <source>
        <dbReference type="EMBL" id="RAM57769.1"/>
    </source>
</evidence>
<keyword evidence="4 8" id="KW-0689">Ribosomal protein</keyword>
<dbReference type="AlphaFoldDB" id="A0A328IHM1"/>
<dbReference type="PANTHER" id="PTHR48432">
    <property type="entry name" value="S5 DRBM DOMAIN-CONTAINING PROTEIN"/>
    <property type="match status" value="1"/>
</dbReference>
<evidence type="ECO:0000256" key="5">
    <source>
        <dbReference type="ARBA" id="ARBA00023274"/>
    </source>
</evidence>
<dbReference type="Pfam" id="PF00333">
    <property type="entry name" value="Ribosomal_S5"/>
    <property type="match status" value="1"/>
</dbReference>
<comment type="function">
    <text evidence="8">Located at the back of the 30S subunit body where it stabilizes the conformation of the head with respect to the body.</text>
</comment>
<dbReference type="GO" id="GO:0015935">
    <property type="term" value="C:small ribosomal subunit"/>
    <property type="evidence" value="ECO:0007669"/>
    <property type="project" value="InterPro"/>
</dbReference>
<dbReference type="Proteomes" id="UP000249343">
    <property type="component" value="Unassembled WGS sequence"/>
</dbReference>
<keyword evidence="3 8" id="KW-0694">RNA-binding</keyword>
<dbReference type="PROSITE" id="PS00585">
    <property type="entry name" value="RIBOSOMAL_S5"/>
    <property type="match status" value="1"/>
</dbReference>
<dbReference type="InterPro" id="IPR014721">
    <property type="entry name" value="Ribsml_uS5_D2-typ_fold_subgr"/>
</dbReference>
<evidence type="ECO:0000256" key="7">
    <source>
        <dbReference type="ARBA" id="ARBA00062000"/>
    </source>
</evidence>
<proteinExistence type="inferred from homology"/>
<evidence type="ECO:0000256" key="6">
    <source>
        <dbReference type="ARBA" id="ARBA00035255"/>
    </source>
</evidence>
<evidence type="ECO:0000259" key="10">
    <source>
        <dbReference type="PROSITE" id="PS50881"/>
    </source>
</evidence>
<comment type="caution">
    <text evidence="11">The sequence shown here is derived from an EMBL/GenBank/DDBJ whole genome shotgun (WGS) entry which is preliminary data.</text>
</comment>
<comment type="subunit">
    <text evidence="7 8">Part of the 30S ribosomal subunit. Contacts proteins S4 and S8.</text>
</comment>
<dbReference type="NCBIfam" id="TIGR01021">
    <property type="entry name" value="rpsE_bact"/>
    <property type="match status" value="1"/>
</dbReference>
<dbReference type="FunFam" id="3.30.160.20:FF:000001">
    <property type="entry name" value="30S ribosomal protein S5"/>
    <property type="match status" value="1"/>
</dbReference>
<accession>A0A328IHM1</accession>
<dbReference type="GO" id="GO:0019843">
    <property type="term" value="F:rRNA binding"/>
    <property type="evidence" value="ECO:0007669"/>
    <property type="project" value="UniProtKB-UniRule"/>
</dbReference>
<dbReference type="Gene3D" id="3.30.230.10">
    <property type="match status" value="1"/>
</dbReference>
<sequence length="181" mass="20182">MPKKSFNKKDFYNLKKNIFEEKVININRITKVVKGGRRFRFSVLVVVGDKKGKIGFATAKAQEIVDAIRKALEKAKKKLVVISIVNNTIPHEIIGKFGASKTFLKPASKGTGIIAGGKAARTVLELVGVKDILTKSFGSRTPINVIRAIMNGLENLKTVKDIERIREISLNYRFKRLSTNI</sequence>
<dbReference type="InterPro" id="IPR000851">
    <property type="entry name" value="Ribosomal_uS5"/>
</dbReference>
<name>A0A328IHM1_9MOLU</name>
<dbReference type="HAMAP" id="MF_01307_B">
    <property type="entry name" value="Ribosomal_uS5_B"/>
    <property type="match status" value="1"/>
</dbReference>
<keyword evidence="2 8" id="KW-0699">rRNA-binding</keyword>
<feature type="domain" description="S5 DRBM" evidence="10">
    <location>
        <begin position="19"/>
        <end position="82"/>
    </location>
</feature>
<dbReference type="PROSITE" id="PS50881">
    <property type="entry name" value="S5_DSRBD"/>
    <property type="match status" value="1"/>
</dbReference>
<evidence type="ECO:0000256" key="3">
    <source>
        <dbReference type="ARBA" id="ARBA00022884"/>
    </source>
</evidence>
<dbReference type="EMBL" id="JHUK01000003">
    <property type="protein sequence ID" value="RAM57769.1"/>
    <property type="molecule type" value="Genomic_DNA"/>
</dbReference>
<dbReference type="GO" id="GO:0005737">
    <property type="term" value="C:cytoplasm"/>
    <property type="evidence" value="ECO:0007669"/>
    <property type="project" value="UniProtKB-ARBA"/>
</dbReference>
<keyword evidence="12" id="KW-1185">Reference proteome</keyword>
<dbReference type="InterPro" id="IPR013810">
    <property type="entry name" value="Ribosomal_uS5_N"/>
</dbReference>
<comment type="function">
    <text evidence="8">With S4 and S12 plays an important role in translational accuracy.</text>
</comment>
<dbReference type="GO" id="GO:0006412">
    <property type="term" value="P:translation"/>
    <property type="evidence" value="ECO:0007669"/>
    <property type="project" value="UniProtKB-UniRule"/>
</dbReference>
<dbReference type="PANTHER" id="PTHR48432:SF1">
    <property type="entry name" value="S5 DRBM DOMAIN-CONTAINING PROTEIN"/>
    <property type="match status" value="1"/>
</dbReference>
<comment type="similarity">
    <text evidence="1 8 9">Belongs to the universal ribosomal protein uS5 family.</text>
</comment>
<dbReference type="SUPFAM" id="SSF54211">
    <property type="entry name" value="Ribosomal protein S5 domain 2-like"/>
    <property type="match status" value="1"/>
</dbReference>
<evidence type="ECO:0000256" key="8">
    <source>
        <dbReference type="HAMAP-Rule" id="MF_01307"/>
    </source>
</evidence>
<dbReference type="FunFam" id="3.30.230.10:FF:000002">
    <property type="entry name" value="30S ribosomal protein S5"/>
    <property type="match status" value="1"/>
</dbReference>
<reference evidence="11 12" key="1">
    <citation type="submission" date="2014-04" db="EMBL/GenBank/DDBJ databases">
        <title>Genome study of Napier grass stunt phytoplasma.</title>
        <authorList>
            <person name="Kawicha P."/>
            <person name="Dickinson M."/>
            <person name="Hodgetts J."/>
        </authorList>
    </citation>
    <scope>NUCLEOTIDE SEQUENCE [LARGE SCALE GENOMIC DNA]</scope>
    <source>
        <strain evidence="11 12">NGS-S10</strain>
    </source>
</reference>
<evidence type="ECO:0000256" key="1">
    <source>
        <dbReference type="ARBA" id="ARBA00008945"/>
    </source>
</evidence>
<evidence type="ECO:0000256" key="9">
    <source>
        <dbReference type="RuleBase" id="RU003823"/>
    </source>
</evidence>
<dbReference type="InterPro" id="IPR005712">
    <property type="entry name" value="Ribosomal_uS5_bac-type"/>
</dbReference>
<dbReference type="GO" id="GO:0003735">
    <property type="term" value="F:structural constituent of ribosome"/>
    <property type="evidence" value="ECO:0007669"/>
    <property type="project" value="UniProtKB-UniRule"/>
</dbReference>
<dbReference type="InterPro" id="IPR018192">
    <property type="entry name" value="Ribosomal_uS5_N_CS"/>
</dbReference>
<comment type="domain">
    <text evidence="8">The N-terminal domain interacts with the head of the 30S subunit; the C-terminal domain interacts with the body and contacts protein S4. The interaction surface between S4 and S5 is involved in control of translational fidelity.</text>
</comment>
<dbReference type="Pfam" id="PF03719">
    <property type="entry name" value="Ribosomal_S5_C"/>
    <property type="match status" value="1"/>
</dbReference>
<dbReference type="InterPro" id="IPR020568">
    <property type="entry name" value="Ribosomal_Su5_D2-typ_SF"/>
</dbReference>
<dbReference type="Gene3D" id="3.30.160.20">
    <property type="match status" value="1"/>
</dbReference>
<evidence type="ECO:0000313" key="12">
    <source>
        <dbReference type="Proteomes" id="UP000249343"/>
    </source>
</evidence>
<evidence type="ECO:0000256" key="2">
    <source>
        <dbReference type="ARBA" id="ARBA00022730"/>
    </source>
</evidence>
<gene>
    <name evidence="8" type="primary">rpsE</name>
    <name evidence="11" type="ORF">DH96_01565</name>
</gene>
<dbReference type="InterPro" id="IPR005324">
    <property type="entry name" value="Ribosomal_uS5_C"/>
</dbReference>
<organism evidence="11 12">
    <name type="scientific">Candidatus Phytoplasma oryzae</name>
    <dbReference type="NCBI Taxonomy" id="203274"/>
    <lineage>
        <taxon>Bacteria</taxon>
        <taxon>Bacillati</taxon>
        <taxon>Mycoplasmatota</taxon>
        <taxon>Mollicutes</taxon>
        <taxon>Acholeplasmatales</taxon>
        <taxon>Acholeplasmataceae</taxon>
        <taxon>Candidatus Phytoplasma</taxon>
        <taxon>16SrXI (Rice yellow dwarf group)</taxon>
    </lineage>
</organism>
<keyword evidence="5 8" id="KW-0687">Ribonucleoprotein</keyword>
<dbReference type="SUPFAM" id="SSF54768">
    <property type="entry name" value="dsRNA-binding domain-like"/>
    <property type="match status" value="1"/>
</dbReference>